<evidence type="ECO:0000313" key="1">
    <source>
        <dbReference type="EMBL" id="KAF0894335.1"/>
    </source>
</evidence>
<name>A0A6G1C118_9ORYZ</name>
<dbReference type="AlphaFoldDB" id="A0A6G1C118"/>
<dbReference type="EMBL" id="SPHZ02000011">
    <property type="protein sequence ID" value="KAF0894335.1"/>
    <property type="molecule type" value="Genomic_DNA"/>
</dbReference>
<dbReference type="Proteomes" id="UP000479710">
    <property type="component" value="Unassembled WGS sequence"/>
</dbReference>
<protein>
    <submittedName>
        <fullName evidence="1">Uncharacterized protein</fullName>
    </submittedName>
</protein>
<keyword evidence="2" id="KW-1185">Reference proteome</keyword>
<organism evidence="1 2">
    <name type="scientific">Oryza meyeriana var. granulata</name>
    <dbReference type="NCBI Taxonomy" id="110450"/>
    <lineage>
        <taxon>Eukaryota</taxon>
        <taxon>Viridiplantae</taxon>
        <taxon>Streptophyta</taxon>
        <taxon>Embryophyta</taxon>
        <taxon>Tracheophyta</taxon>
        <taxon>Spermatophyta</taxon>
        <taxon>Magnoliopsida</taxon>
        <taxon>Liliopsida</taxon>
        <taxon>Poales</taxon>
        <taxon>Poaceae</taxon>
        <taxon>BOP clade</taxon>
        <taxon>Oryzoideae</taxon>
        <taxon>Oryzeae</taxon>
        <taxon>Oryzinae</taxon>
        <taxon>Oryza</taxon>
        <taxon>Oryza meyeriana</taxon>
    </lineage>
</organism>
<reference evidence="1 2" key="1">
    <citation type="submission" date="2019-11" db="EMBL/GenBank/DDBJ databases">
        <title>Whole genome sequence of Oryza granulata.</title>
        <authorList>
            <person name="Li W."/>
        </authorList>
    </citation>
    <scope>NUCLEOTIDE SEQUENCE [LARGE SCALE GENOMIC DNA]</scope>
    <source>
        <strain evidence="2">cv. Menghai</strain>
        <tissue evidence="1">Leaf</tissue>
    </source>
</reference>
<gene>
    <name evidence="1" type="ORF">E2562_038391</name>
</gene>
<accession>A0A6G1C118</accession>
<comment type="caution">
    <text evidence="1">The sequence shown here is derived from an EMBL/GenBank/DDBJ whole genome shotgun (WGS) entry which is preliminary data.</text>
</comment>
<proteinExistence type="predicted"/>
<evidence type="ECO:0000313" key="2">
    <source>
        <dbReference type="Proteomes" id="UP000479710"/>
    </source>
</evidence>
<sequence>MEESRCLPIMAVAAERDAAAVGPVLLPAVVDVAEVIVVDDEGSRVLAVARALRLRAHRRDRSFVVRAAAEEASDGLLALSSPTRLTGGPSVLTDHGRGRRDELSVIDSYLCCRGPWSCRPR</sequence>